<dbReference type="Gene3D" id="3.10.129.10">
    <property type="entry name" value="Hotdog Thioesterase"/>
    <property type="match status" value="1"/>
</dbReference>
<dbReference type="SUPFAM" id="SSF54637">
    <property type="entry name" value="Thioesterase/thiol ester dehydrase-isomerase"/>
    <property type="match status" value="1"/>
</dbReference>
<dbReference type="CDD" id="cd03441">
    <property type="entry name" value="R_hydratase_like"/>
    <property type="match status" value="1"/>
</dbReference>
<dbReference type="OrthoDB" id="3790497at2"/>
<dbReference type="InterPro" id="IPR029069">
    <property type="entry name" value="HotDog_dom_sf"/>
</dbReference>
<name>A0A372FYH0_9ACTN</name>
<keyword evidence="2" id="KW-1185">Reference proteome</keyword>
<accession>A0A372FYH0</accession>
<proteinExistence type="predicted"/>
<gene>
    <name evidence="1" type="ORF">D0Q02_14585</name>
</gene>
<dbReference type="Proteomes" id="UP000262621">
    <property type="component" value="Unassembled WGS sequence"/>
</dbReference>
<evidence type="ECO:0000313" key="1">
    <source>
        <dbReference type="EMBL" id="RFS45832.1"/>
    </source>
</evidence>
<dbReference type="RefSeq" id="WP_117228523.1">
    <property type="nucleotide sequence ID" value="NZ_CP061725.1"/>
</dbReference>
<reference evidence="1 2" key="1">
    <citation type="submission" date="2018-08" db="EMBL/GenBank/DDBJ databases">
        <title>Verrucosispora craniellae sp. nov., isolated from a marine sponge in the South China Sea.</title>
        <authorList>
            <person name="Li L."/>
            <person name="Lin H.W."/>
        </authorList>
    </citation>
    <scope>NUCLEOTIDE SEQUENCE [LARGE SCALE GENOMIC DNA]</scope>
    <source>
        <strain evidence="1 2">LHW63014</strain>
    </source>
</reference>
<comment type="caution">
    <text evidence="1">The sequence shown here is derived from an EMBL/GenBank/DDBJ whole genome shotgun (WGS) entry which is preliminary data.</text>
</comment>
<sequence length="142" mass="15305">MSATSPEPTATPQVLVDADLVDMLISRGGYTHPLFQRTPGGDADGPPLPGQAVVLLLGGLVEQSGLLDDAIALLELRRARFHRMVKAGTTLRVRIERVASRVTSRGTQVVDFRWTGIDADDEPVAEVEAVMLMNGTGREDTR</sequence>
<dbReference type="AlphaFoldDB" id="A0A372FYH0"/>
<protein>
    <submittedName>
        <fullName evidence="1">Uncharacterized protein</fullName>
    </submittedName>
</protein>
<organism evidence="1 2">
    <name type="scientific">Micromonospora craniellae</name>
    <dbReference type="NCBI Taxonomy" id="2294034"/>
    <lineage>
        <taxon>Bacteria</taxon>
        <taxon>Bacillati</taxon>
        <taxon>Actinomycetota</taxon>
        <taxon>Actinomycetes</taxon>
        <taxon>Micromonosporales</taxon>
        <taxon>Micromonosporaceae</taxon>
        <taxon>Micromonospora</taxon>
    </lineage>
</organism>
<evidence type="ECO:0000313" key="2">
    <source>
        <dbReference type="Proteomes" id="UP000262621"/>
    </source>
</evidence>
<dbReference type="EMBL" id="QVFU01000013">
    <property type="protein sequence ID" value="RFS45832.1"/>
    <property type="molecule type" value="Genomic_DNA"/>
</dbReference>